<evidence type="ECO:0000313" key="2">
    <source>
        <dbReference type="EMBL" id="MPM85988.1"/>
    </source>
</evidence>
<sequence>MYGVHSKPPARHHPPGYGRINAARQHQGASAACRNRQPARRFDSMSVNAGREVPDFAHYGDIGVVHIDFKVREGLEQCSAKLI</sequence>
<dbReference type="EMBL" id="VSSQ01034142">
    <property type="protein sequence ID" value="MPM85988.1"/>
    <property type="molecule type" value="Genomic_DNA"/>
</dbReference>
<feature type="region of interest" description="Disordered" evidence="1">
    <location>
        <begin position="1"/>
        <end position="38"/>
    </location>
</feature>
<dbReference type="AlphaFoldDB" id="A0A645DA96"/>
<evidence type="ECO:0000256" key="1">
    <source>
        <dbReference type="SAM" id="MobiDB-lite"/>
    </source>
</evidence>
<gene>
    <name evidence="2" type="ORF">SDC9_133071</name>
</gene>
<organism evidence="2">
    <name type="scientific">bioreactor metagenome</name>
    <dbReference type="NCBI Taxonomy" id="1076179"/>
    <lineage>
        <taxon>unclassified sequences</taxon>
        <taxon>metagenomes</taxon>
        <taxon>ecological metagenomes</taxon>
    </lineage>
</organism>
<name>A0A645DA96_9ZZZZ</name>
<accession>A0A645DA96</accession>
<proteinExistence type="predicted"/>
<comment type="caution">
    <text evidence="2">The sequence shown here is derived from an EMBL/GenBank/DDBJ whole genome shotgun (WGS) entry which is preliminary data.</text>
</comment>
<reference evidence="2" key="1">
    <citation type="submission" date="2019-08" db="EMBL/GenBank/DDBJ databases">
        <authorList>
            <person name="Kucharzyk K."/>
            <person name="Murdoch R.W."/>
            <person name="Higgins S."/>
            <person name="Loffler F."/>
        </authorList>
    </citation>
    <scope>NUCLEOTIDE SEQUENCE</scope>
</reference>
<protein>
    <submittedName>
        <fullName evidence="2">Uncharacterized protein</fullName>
    </submittedName>
</protein>